<sequence>VVQIGSAAQKGFQPLFNGKDLTGWAGVGGDQSNWRVKDGLLSCTGKPGSHWIATEEEYANFDLRLEYNIPQNGNSGVFIRAPIKGAAWVAGMEIQVLDDFGDKWKNLKP</sequence>
<feature type="non-terminal residue" evidence="2">
    <location>
        <position position="109"/>
    </location>
</feature>
<dbReference type="GO" id="GO:0016787">
    <property type="term" value="F:hydrolase activity"/>
    <property type="evidence" value="ECO:0007669"/>
    <property type="project" value="InterPro"/>
</dbReference>
<dbReference type="EMBL" id="UINC01177064">
    <property type="protein sequence ID" value="SVD84496.1"/>
    <property type="molecule type" value="Genomic_DNA"/>
</dbReference>
<dbReference type="InterPro" id="IPR010496">
    <property type="entry name" value="AL/BT2_dom"/>
</dbReference>
<accession>A0A382YMF7</accession>
<name>A0A382YMF7_9ZZZZ</name>
<dbReference type="Pfam" id="PF06439">
    <property type="entry name" value="3keto-disac_hyd"/>
    <property type="match status" value="1"/>
</dbReference>
<evidence type="ECO:0000259" key="1">
    <source>
        <dbReference type="Pfam" id="PF06439"/>
    </source>
</evidence>
<organism evidence="2">
    <name type="scientific">marine metagenome</name>
    <dbReference type="NCBI Taxonomy" id="408172"/>
    <lineage>
        <taxon>unclassified sequences</taxon>
        <taxon>metagenomes</taxon>
        <taxon>ecological metagenomes</taxon>
    </lineage>
</organism>
<dbReference type="AlphaFoldDB" id="A0A382YMF7"/>
<proteinExistence type="predicted"/>
<reference evidence="2" key="1">
    <citation type="submission" date="2018-05" db="EMBL/GenBank/DDBJ databases">
        <authorList>
            <person name="Lanie J.A."/>
            <person name="Ng W.-L."/>
            <person name="Kazmierczak K.M."/>
            <person name="Andrzejewski T.M."/>
            <person name="Davidsen T.M."/>
            <person name="Wayne K.J."/>
            <person name="Tettelin H."/>
            <person name="Glass J.I."/>
            <person name="Rusch D."/>
            <person name="Podicherti R."/>
            <person name="Tsui H.-C.T."/>
            <person name="Winkler M.E."/>
        </authorList>
    </citation>
    <scope>NUCLEOTIDE SEQUENCE</scope>
</reference>
<gene>
    <name evidence="2" type="ORF">METZ01_LOCUS437350</name>
</gene>
<feature type="domain" description="3-keto-alpha-glucoside-1,2-lyase/3-keto-2-hydroxy-glucal hydratase" evidence="1">
    <location>
        <begin position="11"/>
        <end position="103"/>
    </location>
</feature>
<evidence type="ECO:0000313" key="2">
    <source>
        <dbReference type="EMBL" id="SVD84496.1"/>
    </source>
</evidence>
<protein>
    <recommendedName>
        <fullName evidence="1">3-keto-alpha-glucoside-1,2-lyase/3-keto-2-hydroxy-glucal hydratase domain-containing protein</fullName>
    </recommendedName>
</protein>
<dbReference type="Gene3D" id="2.60.120.560">
    <property type="entry name" value="Exo-inulinase, domain 1"/>
    <property type="match status" value="1"/>
</dbReference>
<feature type="non-terminal residue" evidence="2">
    <location>
        <position position="1"/>
    </location>
</feature>